<dbReference type="EMBL" id="AP022599">
    <property type="protein sequence ID" value="BBY83406.1"/>
    <property type="molecule type" value="Genomic_DNA"/>
</dbReference>
<name>A0A7I7UTM8_MYCPV</name>
<sequence>MKVDVSREVNCPQQIAFEYYSDRDADAEWWAGTLSSTVVSEVRGGVGEKSRQLQTIPGLPFRYEIEIEIVAWDPPHRWREVSRSGLCRYDVWYEVERLDEMRSRVRLHGDCELMGWFRLLKPIADRALTRLTEQNFDRLQARLNQLAS</sequence>
<dbReference type="Proteomes" id="UP000467252">
    <property type="component" value="Chromosome"/>
</dbReference>
<dbReference type="Gene3D" id="3.30.530.20">
    <property type="match status" value="1"/>
</dbReference>
<evidence type="ECO:0000313" key="2">
    <source>
        <dbReference type="Proteomes" id="UP000467252"/>
    </source>
</evidence>
<protein>
    <recommendedName>
        <fullName evidence="3">Polyketide cyclase</fullName>
    </recommendedName>
</protein>
<evidence type="ECO:0000313" key="1">
    <source>
        <dbReference type="EMBL" id="BBY83406.1"/>
    </source>
</evidence>
<dbReference type="RefSeq" id="WP_163904215.1">
    <property type="nucleotide sequence ID" value="NZ_AP022599.1"/>
</dbReference>
<dbReference type="InterPro" id="IPR023393">
    <property type="entry name" value="START-like_dom_sf"/>
</dbReference>
<keyword evidence="2" id="KW-1185">Reference proteome</keyword>
<dbReference type="Pfam" id="PF10604">
    <property type="entry name" value="Polyketide_cyc2"/>
    <property type="match status" value="1"/>
</dbReference>
<accession>A0A7I7UTM8</accession>
<dbReference type="SUPFAM" id="SSF55961">
    <property type="entry name" value="Bet v1-like"/>
    <property type="match status" value="1"/>
</dbReference>
<dbReference type="InterPro" id="IPR019587">
    <property type="entry name" value="Polyketide_cyclase/dehydratase"/>
</dbReference>
<evidence type="ECO:0008006" key="3">
    <source>
        <dbReference type="Google" id="ProtNLM"/>
    </source>
</evidence>
<organism evidence="1 2">
    <name type="scientific">Mycolicibacterium pulveris</name>
    <name type="common">Mycobacterium pulveris</name>
    <dbReference type="NCBI Taxonomy" id="36813"/>
    <lineage>
        <taxon>Bacteria</taxon>
        <taxon>Bacillati</taxon>
        <taxon>Actinomycetota</taxon>
        <taxon>Actinomycetes</taxon>
        <taxon>Mycobacteriales</taxon>
        <taxon>Mycobacteriaceae</taxon>
        <taxon>Mycolicibacterium</taxon>
    </lineage>
</organism>
<gene>
    <name evidence="1" type="ORF">MPUL_45640</name>
</gene>
<dbReference type="AlphaFoldDB" id="A0A7I7UTM8"/>
<proteinExistence type="predicted"/>
<reference evidence="1 2" key="1">
    <citation type="journal article" date="2019" name="Emerg. Microbes Infect.">
        <title>Comprehensive subspecies identification of 175 nontuberculous mycobacteria species based on 7547 genomic profiles.</title>
        <authorList>
            <person name="Matsumoto Y."/>
            <person name="Kinjo T."/>
            <person name="Motooka D."/>
            <person name="Nabeya D."/>
            <person name="Jung N."/>
            <person name="Uechi K."/>
            <person name="Horii T."/>
            <person name="Iida T."/>
            <person name="Fujita J."/>
            <person name="Nakamura S."/>
        </authorList>
    </citation>
    <scope>NUCLEOTIDE SEQUENCE [LARGE SCALE GENOMIC DNA]</scope>
    <source>
        <strain evidence="1 2">JCM 6370</strain>
    </source>
</reference>